<dbReference type="Proteomes" id="UP000219612">
    <property type="component" value="Unassembled WGS sequence"/>
</dbReference>
<feature type="compositionally biased region" description="Polar residues" evidence="1">
    <location>
        <begin position="216"/>
        <end position="225"/>
    </location>
</feature>
<dbReference type="InterPro" id="IPR033469">
    <property type="entry name" value="CYTH-like_dom_sf"/>
</dbReference>
<dbReference type="Gene3D" id="1.40.20.10">
    <property type="entry name" value="CHAD domain"/>
    <property type="match status" value="1"/>
</dbReference>
<dbReference type="SMART" id="SM00880">
    <property type="entry name" value="CHAD"/>
    <property type="match status" value="1"/>
</dbReference>
<dbReference type="InterPro" id="IPR038186">
    <property type="entry name" value="CHAD_dom_sf"/>
</dbReference>
<dbReference type="Pfam" id="PF05235">
    <property type="entry name" value="CHAD"/>
    <property type="match status" value="1"/>
</dbReference>
<dbReference type="Pfam" id="PF01928">
    <property type="entry name" value="CYTH"/>
    <property type="match status" value="1"/>
</dbReference>
<feature type="region of interest" description="Disordered" evidence="1">
    <location>
        <begin position="200"/>
        <end position="225"/>
    </location>
</feature>
<dbReference type="InterPro" id="IPR007899">
    <property type="entry name" value="CHAD_dom"/>
</dbReference>
<dbReference type="PANTHER" id="PTHR39339">
    <property type="entry name" value="SLR1444 PROTEIN"/>
    <property type="match status" value="1"/>
</dbReference>
<protein>
    <submittedName>
        <fullName evidence="4">CHAD domain-containing protein</fullName>
    </submittedName>
</protein>
<dbReference type="SUPFAM" id="SSF55154">
    <property type="entry name" value="CYTH-like phosphatases"/>
    <property type="match status" value="1"/>
</dbReference>
<dbReference type="PROSITE" id="PS51708">
    <property type="entry name" value="CHAD"/>
    <property type="match status" value="1"/>
</dbReference>
<dbReference type="CDD" id="cd07374">
    <property type="entry name" value="CYTH-like_Pase"/>
    <property type="match status" value="1"/>
</dbReference>
<proteinExistence type="predicted"/>
<sequence length="494" mass="54890">MRNLLISSLCWNVKVGHHEHMETASETELKYDVPDGFELPDFAGEAGITSTGGAETHDLDATYFDTDELTLLRHRRTLRRRSGGSDAGWHLKTPGEGFSRKEHRLPLNGTPDLVPSELAGLVRAIIRRQDLKPIARLRTHRVETPLKKADGTTLALIAQDQVIAERDGQEQRWQEVEVELVDGSPALLAKVGRLLERAGARPAAGPSKVARALGNPQPSKTTKTPKNPVLAYVREQRDAITGFDPGVRQGQAEAVHKMRVGTRRLRSTLKTFKRSFGDAQEIGDELKWLADLLGEVRDGQVQEQKLLAEIEDGDRFAPVAARIREHLDAQVERGRAALDEALESERYLALLDRIDRLAEQQTTEKDLLKRARKSLTKADALLDQALADGIDHELHDARKAYKKARYAVEVFAPQAGKPGKQLVDALTDLQDVLGAHQDSVVARELLEEIGQGSDDAFWFGVLYGRQEQVGAETHAQLPPVVEDSRKKKLRSWIG</sequence>
<dbReference type="PANTHER" id="PTHR39339:SF1">
    <property type="entry name" value="CHAD DOMAIN-CONTAINING PROTEIN"/>
    <property type="match status" value="1"/>
</dbReference>
<feature type="domain" description="CHAD" evidence="3">
    <location>
        <begin position="222"/>
        <end position="486"/>
    </location>
</feature>
<evidence type="ECO:0000259" key="3">
    <source>
        <dbReference type="PROSITE" id="PS51708"/>
    </source>
</evidence>
<evidence type="ECO:0000259" key="2">
    <source>
        <dbReference type="PROSITE" id="PS51707"/>
    </source>
</evidence>
<accession>A0A285GY17</accession>
<evidence type="ECO:0000313" key="5">
    <source>
        <dbReference type="Proteomes" id="UP000219612"/>
    </source>
</evidence>
<dbReference type="InterPro" id="IPR023577">
    <property type="entry name" value="CYTH_domain"/>
</dbReference>
<organism evidence="4 5">
    <name type="scientific">Paractinoplanes atraurantiacus</name>
    <dbReference type="NCBI Taxonomy" id="1036182"/>
    <lineage>
        <taxon>Bacteria</taxon>
        <taxon>Bacillati</taxon>
        <taxon>Actinomycetota</taxon>
        <taxon>Actinomycetes</taxon>
        <taxon>Micromonosporales</taxon>
        <taxon>Micromonosporaceae</taxon>
        <taxon>Paractinoplanes</taxon>
    </lineage>
</organism>
<name>A0A285GY17_9ACTN</name>
<feature type="domain" description="CYTH" evidence="2">
    <location>
        <begin position="24"/>
        <end position="219"/>
    </location>
</feature>
<gene>
    <name evidence="4" type="ORF">SAMN05421748_10341</name>
</gene>
<evidence type="ECO:0000256" key="1">
    <source>
        <dbReference type="SAM" id="MobiDB-lite"/>
    </source>
</evidence>
<dbReference type="Gene3D" id="2.40.320.10">
    <property type="entry name" value="Hypothetical Protein Pfu-838710-001"/>
    <property type="match status" value="1"/>
</dbReference>
<keyword evidence="5" id="KW-1185">Reference proteome</keyword>
<dbReference type="EMBL" id="OBDY01000003">
    <property type="protein sequence ID" value="SNY28194.1"/>
    <property type="molecule type" value="Genomic_DNA"/>
</dbReference>
<evidence type="ECO:0000313" key="4">
    <source>
        <dbReference type="EMBL" id="SNY28194.1"/>
    </source>
</evidence>
<reference evidence="4 5" key="1">
    <citation type="submission" date="2017-09" db="EMBL/GenBank/DDBJ databases">
        <authorList>
            <person name="Ehlers B."/>
            <person name="Leendertz F.H."/>
        </authorList>
    </citation>
    <scope>NUCLEOTIDE SEQUENCE [LARGE SCALE GENOMIC DNA]</scope>
    <source>
        <strain evidence="4 5">CGMCC 4.6857</strain>
    </source>
</reference>
<dbReference type="AlphaFoldDB" id="A0A285GY17"/>
<dbReference type="PROSITE" id="PS51707">
    <property type="entry name" value="CYTH"/>
    <property type="match status" value="1"/>
</dbReference>
<dbReference type="SMART" id="SM01118">
    <property type="entry name" value="CYTH"/>
    <property type="match status" value="1"/>
</dbReference>